<feature type="transmembrane region" description="Helical" evidence="2">
    <location>
        <begin position="238"/>
        <end position="260"/>
    </location>
</feature>
<dbReference type="OrthoDB" id="10459392at2759"/>
<dbReference type="VEuPathDB" id="AmoebaDB:FDP41_008272"/>
<evidence type="ECO:0000313" key="5">
    <source>
        <dbReference type="Proteomes" id="UP000444721"/>
    </source>
</evidence>
<dbReference type="Proteomes" id="UP000444721">
    <property type="component" value="Unassembled WGS sequence"/>
</dbReference>
<evidence type="ECO:0000313" key="4">
    <source>
        <dbReference type="EMBL" id="KAF0973568.1"/>
    </source>
</evidence>
<feature type="region of interest" description="Disordered" evidence="1">
    <location>
        <begin position="124"/>
        <end position="147"/>
    </location>
</feature>
<evidence type="ECO:0000259" key="3">
    <source>
        <dbReference type="SMART" id="SM00315"/>
    </source>
</evidence>
<gene>
    <name evidence="4" type="ORF">FDP41_008272</name>
</gene>
<dbReference type="InterPro" id="IPR016137">
    <property type="entry name" value="RGS"/>
</dbReference>
<keyword evidence="5" id="KW-1185">Reference proteome</keyword>
<evidence type="ECO:0000256" key="2">
    <source>
        <dbReference type="SAM" id="Phobius"/>
    </source>
</evidence>
<dbReference type="RefSeq" id="XP_044558281.1">
    <property type="nucleotide sequence ID" value="XM_044712108.1"/>
</dbReference>
<dbReference type="GeneID" id="68115490"/>
<sequence>MLPTPSTTKESTQNNPSSSNQQQQQPHPSPTQPQDAEPQQDAKQPQDAEQSFVLSFSPPNSPEGTLSPSLQAPSTSPFSNTTTNSTTRLTIGGEMDANSLYLTMNASSVSCHYKSLTPIPSSDKFPTLSQTTTTTTANNDENSKKEGNISTTTICTHRPEFFGGISQDIESTVRNEIHYKMSAVHTCHGSVAQHSTKSNNSLTKSTLENGDGFIHIKTCFGVLQLSGMKMLSLTSLTLNLFAFLLLALMISVAFVGQIMFAHKFDNLDLSSAYYREGMIGSCRSAVFSNISHDMTWLYIVKFENFSKWFQENMDFMVTSSVMRNVYLSGNRTFNDLKTFKAIAIERQAISVLKENGNHSVAMQWLDSPLYLNNVEAYSEEFQPLVDFVYGLQVFTRNFNVIITTACLVTIVVSFIVVAPTVIASLWVSLKRDTSNANKLKHVKALLLQDTMRDQKLKHLFKEHCKKELSLDNYSLLDKIHDYKALCEKSFDIQVYLFDSSDTSSLSDVTSETGSTLNESNSSHKKKKKKGYTEKDLREIEKKKFEIAFEIHTDYLDVHGDKSVNINKNLAEHVKQQLDFFATNQNEQLAEDLFDSVEHEICFVMMDTHMRFKASLENQKQSKKEILKNKKKAMK</sequence>
<reference evidence="4 5" key="1">
    <citation type="journal article" date="2019" name="Sci. Rep.">
        <title>Nanopore sequencing improves the draft genome of the human pathogenic amoeba Naegleria fowleri.</title>
        <authorList>
            <person name="Liechti N."/>
            <person name="Schurch N."/>
            <person name="Bruggmann R."/>
            <person name="Wittwer M."/>
        </authorList>
    </citation>
    <scope>NUCLEOTIDE SEQUENCE [LARGE SCALE GENOMIC DNA]</scope>
    <source>
        <strain evidence="4 5">ATCC 30894</strain>
    </source>
</reference>
<feature type="compositionally biased region" description="Polar residues" evidence="1">
    <location>
        <begin position="41"/>
        <end position="72"/>
    </location>
</feature>
<keyword evidence="2" id="KW-0472">Membrane</keyword>
<comment type="caution">
    <text evidence="4">The sequence shown here is derived from an EMBL/GenBank/DDBJ whole genome shotgun (WGS) entry which is preliminary data.</text>
</comment>
<feature type="region of interest" description="Disordered" evidence="1">
    <location>
        <begin position="502"/>
        <end position="532"/>
    </location>
</feature>
<dbReference type="SUPFAM" id="SSF48097">
    <property type="entry name" value="Regulator of G-protein signaling, RGS"/>
    <property type="match status" value="1"/>
</dbReference>
<dbReference type="Gene3D" id="1.10.167.10">
    <property type="entry name" value="Regulator of G-protein Signalling 4, domain 2"/>
    <property type="match status" value="1"/>
</dbReference>
<keyword evidence="2" id="KW-0812">Transmembrane</keyword>
<dbReference type="VEuPathDB" id="AmoebaDB:NF0081530"/>
<feature type="compositionally biased region" description="Polar residues" evidence="1">
    <location>
        <begin position="1"/>
        <end position="10"/>
    </location>
</feature>
<feature type="compositionally biased region" description="Low complexity" evidence="1">
    <location>
        <begin position="73"/>
        <end position="87"/>
    </location>
</feature>
<feature type="region of interest" description="Disordered" evidence="1">
    <location>
        <begin position="1"/>
        <end position="89"/>
    </location>
</feature>
<dbReference type="VEuPathDB" id="AmoebaDB:NfTy_090910"/>
<feature type="compositionally biased region" description="Low complexity" evidence="1">
    <location>
        <begin position="502"/>
        <end position="512"/>
    </location>
</feature>
<proteinExistence type="predicted"/>
<dbReference type="SMART" id="SM00315">
    <property type="entry name" value="RGS"/>
    <property type="match status" value="1"/>
</dbReference>
<feature type="transmembrane region" description="Helical" evidence="2">
    <location>
        <begin position="400"/>
        <end position="429"/>
    </location>
</feature>
<dbReference type="InterPro" id="IPR036305">
    <property type="entry name" value="RGS_sf"/>
</dbReference>
<accession>A0A6A5BHQ0</accession>
<evidence type="ECO:0000256" key="1">
    <source>
        <dbReference type="SAM" id="MobiDB-lite"/>
    </source>
</evidence>
<organism evidence="4 5">
    <name type="scientific">Naegleria fowleri</name>
    <name type="common">Brain eating amoeba</name>
    <dbReference type="NCBI Taxonomy" id="5763"/>
    <lineage>
        <taxon>Eukaryota</taxon>
        <taxon>Discoba</taxon>
        <taxon>Heterolobosea</taxon>
        <taxon>Tetramitia</taxon>
        <taxon>Eutetramitia</taxon>
        <taxon>Vahlkampfiidae</taxon>
        <taxon>Naegleria</taxon>
    </lineage>
</organism>
<feature type="domain" description="RGS" evidence="3">
    <location>
        <begin position="446"/>
        <end position="621"/>
    </location>
</feature>
<dbReference type="InterPro" id="IPR044926">
    <property type="entry name" value="RGS_subdomain_2"/>
</dbReference>
<name>A0A6A5BHQ0_NAEFO</name>
<feature type="compositionally biased region" description="Low complexity" evidence="1">
    <location>
        <begin position="11"/>
        <end position="26"/>
    </location>
</feature>
<protein>
    <recommendedName>
        <fullName evidence="3">RGS domain-containing protein</fullName>
    </recommendedName>
</protein>
<keyword evidence="2" id="KW-1133">Transmembrane helix</keyword>
<dbReference type="OMA" id="SVEHEIC"/>
<dbReference type="EMBL" id="VFQX01000060">
    <property type="protein sequence ID" value="KAF0973568.1"/>
    <property type="molecule type" value="Genomic_DNA"/>
</dbReference>
<dbReference type="AlphaFoldDB" id="A0A6A5BHQ0"/>